<sequence>MWVDLLGELEAVKSAVTAVQARLVVVLEEATVAQEARGGVPQARRGRGVPGQVGAAL</sequence>
<keyword evidence="3" id="KW-1185">Reference proteome</keyword>
<feature type="region of interest" description="Disordered" evidence="1">
    <location>
        <begin position="37"/>
        <end position="57"/>
    </location>
</feature>
<comment type="caution">
    <text evidence="2">The sequence shown here is derived from an EMBL/GenBank/DDBJ whole genome shotgun (WGS) entry which is preliminary data.</text>
</comment>
<name>A0A9X2JY31_9MICO</name>
<evidence type="ECO:0000313" key="2">
    <source>
        <dbReference type="EMBL" id="MCP2267257.1"/>
    </source>
</evidence>
<proteinExistence type="predicted"/>
<protein>
    <submittedName>
        <fullName evidence="2">Uncharacterized protein</fullName>
    </submittedName>
</protein>
<dbReference type="EMBL" id="JAMTCS010000016">
    <property type="protein sequence ID" value="MCP2267257.1"/>
    <property type="molecule type" value="Genomic_DNA"/>
</dbReference>
<accession>A0A9X2JY31</accession>
<feature type="non-terminal residue" evidence="2">
    <location>
        <position position="57"/>
    </location>
</feature>
<dbReference type="Proteomes" id="UP001139493">
    <property type="component" value="Unassembled WGS sequence"/>
</dbReference>
<dbReference type="AlphaFoldDB" id="A0A9X2JY31"/>
<reference evidence="2" key="1">
    <citation type="submission" date="2022-06" db="EMBL/GenBank/DDBJ databases">
        <title>Genomic Encyclopedia of Archaeal and Bacterial Type Strains, Phase II (KMG-II): from individual species to whole genera.</title>
        <authorList>
            <person name="Goeker M."/>
        </authorList>
    </citation>
    <scope>NUCLEOTIDE SEQUENCE</scope>
    <source>
        <strain evidence="2">DSM 26652</strain>
    </source>
</reference>
<gene>
    <name evidence="2" type="ORF">APR03_004629</name>
</gene>
<evidence type="ECO:0000256" key="1">
    <source>
        <dbReference type="SAM" id="MobiDB-lite"/>
    </source>
</evidence>
<evidence type="ECO:0000313" key="3">
    <source>
        <dbReference type="Proteomes" id="UP001139493"/>
    </source>
</evidence>
<organism evidence="2 3">
    <name type="scientific">Promicromonospora thailandica</name>
    <dbReference type="NCBI Taxonomy" id="765201"/>
    <lineage>
        <taxon>Bacteria</taxon>
        <taxon>Bacillati</taxon>
        <taxon>Actinomycetota</taxon>
        <taxon>Actinomycetes</taxon>
        <taxon>Micrococcales</taxon>
        <taxon>Promicromonosporaceae</taxon>
        <taxon>Promicromonospora</taxon>
    </lineage>
</organism>